<feature type="signal peptide" evidence="1">
    <location>
        <begin position="1"/>
        <end position="36"/>
    </location>
</feature>
<evidence type="ECO:0000313" key="2">
    <source>
        <dbReference type="EMBL" id="MBU3061429.1"/>
    </source>
</evidence>
<evidence type="ECO:0000256" key="1">
    <source>
        <dbReference type="SAM" id="SignalP"/>
    </source>
</evidence>
<proteinExistence type="predicted"/>
<keyword evidence="3" id="KW-1185">Reference proteome</keyword>
<organism evidence="2 3">
    <name type="scientific">Nocardia albiluteola</name>
    <dbReference type="NCBI Taxonomy" id="2842303"/>
    <lineage>
        <taxon>Bacteria</taxon>
        <taxon>Bacillati</taxon>
        <taxon>Actinomycetota</taxon>
        <taxon>Actinomycetes</taxon>
        <taxon>Mycobacteriales</taxon>
        <taxon>Nocardiaceae</taxon>
        <taxon>Nocardia</taxon>
    </lineage>
</organism>
<gene>
    <name evidence="2" type="ORF">KO481_07820</name>
</gene>
<dbReference type="Proteomes" id="UP000733379">
    <property type="component" value="Unassembled WGS sequence"/>
</dbReference>
<sequence length="102" mass="11515">MTITTKAPARTLRVCLAVVGALVALPMGLSVAPALAAPPTVTPVDNGWRGDCDHSGRWAWEQDRGQRRWSDCDHGRGHWEMRDHRWQWHHDRGYSSPSAPHR</sequence>
<evidence type="ECO:0008006" key="4">
    <source>
        <dbReference type="Google" id="ProtNLM"/>
    </source>
</evidence>
<dbReference type="EMBL" id="JAHKNI010000002">
    <property type="protein sequence ID" value="MBU3061429.1"/>
    <property type="molecule type" value="Genomic_DNA"/>
</dbReference>
<feature type="chain" id="PRO_5047252017" description="Secreted protein" evidence="1">
    <location>
        <begin position="37"/>
        <end position="102"/>
    </location>
</feature>
<evidence type="ECO:0000313" key="3">
    <source>
        <dbReference type="Proteomes" id="UP000733379"/>
    </source>
</evidence>
<protein>
    <recommendedName>
        <fullName evidence="4">Secreted protein</fullName>
    </recommendedName>
</protein>
<accession>A0ABS6ATR9</accession>
<reference evidence="2 3" key="1">
    <citation type="submission" date="2021-06" db="EMBL/GenBank/DDBJ databases">
        <title>Actinomycetes sequencing.</title>
        <authorList>
            <person name="Shan Q."/>
        </authorList>
    </citation>
    <scope>NUCLEOTIDE SEQUENCE [LARGE SCALE GENOMIC DNA]</scope>
    <source>
        <strain evidence="2 3">NEAU-G5</strain>
    </source>
</reference>
<comment type="caution">
    <text evidence="2">The sequence shown here is derived from an EMBL/GenBank/DDBJ whole genome shotgun (WGS) entry which is preliminary data.</text>
</comment>
<name>A0ABS6ATR9_9NOCA</name>
<keyword evidence="1" id="KW-0732">Signal</keyword>
<dbReference type="RefSeq" id="WP_215916314.1">
    <property type="nucleotide sequence ID" value="NZ_JAHKNI010000002.1"/>
</dbReference>